<evidence type="ECO:0000313" key="3">
    <source>
        <dbReference type="Proteomes" id="UP000007113"/>
    </source>
</evidence>
<evidence type="ECO:0000256" key="1">
    <source>
        <dbReference type="SAM" id="Phobius"/>
    </source>
</evidence>
<dbReference type="AlphaFoldDB" id="G8P274"/>
<dbReference type="OrthoDB" id="120556at2"/>
<dbReference type="HOGENOM" id="CLU_149176_0_0_0"/>
<keyword evidence="1" id="KW-0812">Transmembrane</keyword>
<dbReference type="EMBL" id="CP003130">
    <property type="protein sequence ID" value="AEU38220.1"/>
    <property type="molecule type" value="Genomic_DNA"/>
</dbReference>
<protein>
    <submittedName>
        <fullName evidence="2">Uncharacterized protein</fullName>
    </submittedName>
</protein>
<dbReference type="RefSeq" id="WP_014267091.1">
    <property type="nucleotide sequence ID" value="NC_016631.1"/>
</dbReference>
<accession>G8P274</accession>
<dbReference type="STRING" id="682795.AciX8_3937"/>
<gene>
    <name evidence="2" type="ordered locus">AciX8_3937</name>
</gene>
<keyword evidence="3" id="KW-1185">Reference proteome</keyword>
<organism evidence="2 3">
    <name type="scientific">Granulicella mallensis (strain ATCC BAA-1857 / DSM 23137 / MP5ACTX8)</name>
    <dbReference type="NCBI Taxonomy" id="682795"/>
    <lineage>
        <taxon>Bacteria</taxon>
        <taxon>Pseudomonadati</taxon>
        <taxon>Acidobacteriota</taxon>
        <taxon>Terriglobia</taxon>
        <taxon>Terriglobales</taxon>
        <taxon>Acidobacteriaceae</taxon>
        <taxon>Granulicella</taxon>
    </lineage>
</organism>
<proteinExistence type="predicted"/>
<sequence length="115" mass="11958" precursor="true">MNTSKTAVSPRTHILPNGSGVAAILAAGIGSFALAVLAFAGDKSVAVKSSLVFYKPTGPLSGVTTTAILIWLFAWGVLEWRWGKKTVAAGRVITVALILLGLSLLLTFPPIVDLL</sequence>
<name>G8P274_GRAMM</name>
<dbReference type="Proteomes" id="UP000007113">
    <property type="component" value="Chromosome"/>
</dbReference>
<feature type="transmembrane region" description="Helical" evidence="1">
    <location>
        <begin position="92"/>
        <end position="112"/>
    </location>
</feature>
<reference evidence="2 3" key="1">
    <citation type="submission" date="2011-11" db="EMBL/GenBank/DDBJ databases">
        <title>Complete sequence of Granulicella mallensis MP5ACTX8.</title>
        <authorList>
            <consortium name="US DOE Joint Genome Institute"/>
            <person name="Lucas S."/>
            <person name="Copeland A."/>
            <person name="Lapidus A."/>
            <person name="Cheng J.-F."/>
            <person name="Goodwin L."/>
            <person name="Pitluck S."/>
            <person name="Peters L."/>
            <person name="Lu M."/>
            <person name="Detter J.C."/>
            <person name="Han C."/>
            <person name="Tapia R."/>
            <person name="Land M."/>
            <person name="Hauser L."/>
            <person name="Kyrpides N."/>
            <person name="Ivanova N."/>
            <person name="Mikhailova N."/>
            <person name="Pagani I."/>
            <person name="Rawat S."/>
            <person name="Mannisto M."/>
            <person name="Haggblom M."/>
            <person name="Woyke T."/>
        </authorList>
    </citation>
    <scope>NUCLEOTIDE SEQUENCE [LARGE SCALE GENOMIC DNA]</scope>
    <source>
        <strain evidence="3">ATCC BAA-1857 / DSM 23137 / MP5ACTX8</strain>
    </source>
</reference>
<feature type="transmembrane region" description="Helical" evidence="1">
    <location>
        <begin position="60"/>
        <end position="80"/>
    </location>
</feature>
<keyword evidence="1" id="KW-0472">Membrane</keyword>
<keyword evidence="1" id="KW-1133">Transmembrane helix</keyword>
<feature type="transmembrane region" description="Helical" evidence="1">
    <location>
        <begin position="21"/>
        <end position="40"/>
    </location>
</feature>
<dbReference type="KEGG" id="gma:AciX8_3937"/>
<evidence type="ECO:0000313" key="2">
    <source>
        <dbReference type="EMBL" id="AEU38220.1"/>
    </source>
</evidence>